<dbReference type="Pfam" id="PF22505">
    <property type="entry name" value="RNase_J_b_CASP"/>
    <property type="match status" value="1"/>
</dbReference>
<proteinExistence type="predicted"/>
<dbReference type="CDD" id="cd07714">
    <property type="entry name" value="RNaseJ_MBL-fold"/>
    <property type="match status" value="1"/>
</dbReference>
<dbReference type="KEGG" id="banc:PU02_0992"/>
<evidence type="ECO:0000256" key="5">
    <source>
        <dbReference type="ARBA" id="ARBA00022839"/>
    </source>
</evidence>
<dbReference type="InterPro" id="IPR041636">
    <property type="entry name" value="RNase_J_C"/>
</dbReference>
<dbReference type="InterPro" id="IPR001279">
    <property type="entry name" value="Metallo-B-lactamas"/>
</dbReference>
<dbReference type="Pfam" id="PF12706">
    <property type="entry name" value="Lactamase_B_2"/>
    <property type="match status" value="1"/>
</dbReference>
<dbReference type="InterPro" id="IPR055132">
    <property type="entry name" value="RNase_J_b_CASP"/>
</dbReference>
<dbReference type="EMBL" id="CP010401">
    <property type="protein sequence ID" value="ALE03806.1"/>
    <property type="molecule type" value="Genomic_DNA"/>
</dbReference>
<dbReference type="SMART" id="SM00849">
    <property type="entry name" value="Lactamase_B"/>
    <property type="match status" value="1"/>
</dbReference>
<dbReference type="OrthoDB" id="9770211at2"/>
<dbReference type="Pfam" id="PF17770">
    <property type="entry name" value="RNase_J_C"/>
    <property type="match status" value="1"/>
</dbReference>
<dbReference type="Gene3D" id="3.10.20.580">
    <property type="match status" value="1"/>
</dbReference>
<dbReference type="Gene3D" id="3.40.50.10710">
    <property type="entry name" value="Metallo-hydrolase/oxidoreductase"/>
    <property type="match status" value="1"/>
</dbReference>
<dbReference type="Pfam" id="PF07521">
    <property type="entry name" value="RMMBL"/>
    <property type="match status" value="1"/>
</dbReference>
<keyword evidence="4" id="KW-0862">Zinc</keyword>
<dbReference type="PATRIC" id="fig|1318743.3.peg.1006"/>
<evidence type="ECO:0000313" key="9">
    <source>
        <dbReference type="Proteomes" id="UP000057213"/>
    </source>
</evidence>
<dbReference type="PANTHER" id="PTHR43694">
    <property type="entry name" value="RIBONUCLEASE J"/>
    <property type="match status" value="1"/>
</dbReference>
<dbReference type="GO" id="GO:0004527">
    <property type="term" value="F:exonuclease activity"/>
    <property type="evidence" value="ECO:0007669"/>
    <property type="project" value="UniProtKB-KW"/>
</dbReference>
<dbReference type="Proteomes" id="UP000057213">
    <property type="component" value="Chromosome"/>
</dbReference>
<name>A0A0M4LJ51_9HYPH</name>
<keyword evidence="6" id="KW-0694">RNA-binding</keyword>
<evidence type="ECO:0000256" key="4">
    <source>
        <dbReference type="ARBA" id="ARBA00022833"/>
    </source>
</evidence>
<keyword evidence="3" id="KW-0378">Hydrolase</keyword>
<dbReference type="GO" id="GO:0046872">
    <property type="term" value="F:metal ion binding"/>
    <property type="evidence" value="ECO:0007669"/>
    <property type="project" value="UniProtKB-KW"/>
</dbReference>
<keyword evidence="1" id="KW-0540">Nuclease</keyword>
<sequence length="558" mass="61425">MVAVDGDQLVFFPLGGVGEIGMNLAAYGLGPKDCREWLLVDMGVSFAGPELPGVDLIFPDIHFLENERHNICGLILTHAHEDHYGAVLDLWPRLRVPVYCTPFTAGLLESKKRSDFKFSEILINIFEDGDSFQVGSFVIEAIAVSHSIPEAVSLVITTSLGTVLHTGDWKIDQTPFFEKKTNEKRFRALGNEGILALLCDSTNAFQNDVSPPEKKVQESLATIISEAKGQVAIVTFSSNIGRIRSIALAAESVGRQVFLVGRSLKRSYMVAQELGYMDGLAPFITEDDYVSIPRENVVLIVTGSQGEERAALAKLSRNAMKNISLFPGDTVIYSSRNIPGNERAIIDIQNRLVDLGVKIITNDNALVHVSGHPRRSELLQMYDWVKPQILVPVHGEAMHLEAQADLARQAGIKTVAKIRNGDVLRLAPGPVEIVKKISVGRIYKDGYLLGNENDLGISERRKLSYVGCISISLHISSKHDLSDDIGLFTFGLPAKDGNGELLKDILLDVIEDTIQTISRNKRKDDNLLQKAVCLAVRAIVNEIWGKKPVCTVFVHRSK</sequence>
<dbReference type="GO" id="GO:0003723">
    <property type="term" value="F:RNA binding"/>
    <property type="evidence" value="ECO:0007669"/>
    <property type="project" value="UniProtKB-KW"/>
</dbReference>
<dbReference type="PANTHER" id="PTHR43694:SF1">
    <property type="entry name" value="RIBONUCLEASE J"/>
    <property type="match status" value="1"/>
</dbReference>
<dbReference type="InterPro" id="IPR011108">
    <property type="entry name" value="RMMBL"/>
</dbReference>
<evidence type="ECO:0000256" key="1">
    <source>
        <dbReference type="ARBA" id="ARBA00022722"/>
    </source>
</evidence>
<dbReference type="AlphaFoldDB" id="A0A0M4LJ51"/>
<reference evidence="8 9" key="1">
    <citation type="journal article" date="2015" name="Genome Announc.">
        <title>Complete Genome Sequence of Bartonella ancashensis Strain 20.00, Isolated from the Blood of a Patient with Verruga Peruana.</title>
        <authorList>
            <person name="Hang J."/>
            <person name="Mullins K.E."/>
            <person name="Clifford R.J."/>
            <person name="Onmus-Leone F."/>
            <person name="Yang Y."/>
            <person name="Jiang J."/>
            <person name="Leguia M."/>
            <person name="Kasper M.R."/>
            <person name="Maguina C."/>
            <person name="Lesho E.P."/>
            <person name="Jarman R.G."/>
            <person name="Richards A.L."/>
            <person name="Blazes D."/>
        </authorList>
    </citation>
    <scope>NUCLEOTIDE SEQUENCE [LARGE SCALE GENOMIC DNA]</scope>
    <source>
        <strain evidence="8 9">20.00</strain>
    </source>
</reference>
<feature type="domain" description="Metallo-beta-lactamase" evidence="7">
    <location>
        <begin position="23"/>
        <end position="220"/>
    </location>
</feature>
<dbReference type="SUPFAM" id="SSF56281">
    <property type="entry name" value="Metallo-hydrolase/oxidoreductase"/>
    <property type="match status" value="1"/>
</dbReference>
<dbReference type="InterPro" id="IPR042173">
    <property type="entry name" value="RNase_J_2"/>
</dbReference>
<organism evidence="8 9">
    <name type="scientific">Bartonella ancashensis</name>
    <dbReference type="NCBI Taxonomy" id="1318743"/>
    <lineage>
        <taxon>Bacteria</taxon>
        <taxon>Pseudomonadati</taxon>
        <taxon>Pseudomonadota</taxon>
        <taxon>Alphaproteobacteria</taxon>
        <taxon>Hyphomicrobiales</taxon>
        <taxon>Bartonellaceae</taxon>
        <taxon>Bartonella</taxon>
    </lineage>
</organism>
<dbReference type="Gene3D" id="3.60.15.10">
    <property type="entry name" value="Ribonuclease Z/Hydroxyacylglutathione hydrolase-like"/>
    <property type="match status" value="1"/>
</dbReference>
<gene>
    <name evidence="8" type="ORF">PU02_0992</name>
</gene>
<evidence type="ECO:0000313" key="8">
    <source>
        <dbReference type="EMBL" id="ALE03806.1"/>
    </source>
</evidence>
<keyword evidence="2" id="KW-0479">Metal-binding</keyword>
<evidence type="ECO:0000259" key="7">
    <source>
        <dbReference type="SMART" id="SM00849"/>
    </source>
</evidence>
<evidence type="ECO:0000256" key="2">
    <source>
        <dbReference type="ARBA" id="ARBA00022723"/>
    </source>
</evidence>
<keyword evidence="5" id="KW-0269">Exonuclease</keyword>
<dbReference type="InterPro" id="IPR036866">
    <property type="entry name" value="RibonucZ/Hydroxyglut_hydro"/>
</dbReference>
<keyword evidence="9" id="KW-1185">Reference proteome</keyword>
<protein>
    <submittedName>
        <fullName evidence="8">Metallo-beta-lactamase family protein, RNA-specific</fullName>
    </submittedName>
</protein>
<dbReference type="STRING" id="1318743.PU02_0992"/>
<accession>A0A0M4LJ51</accession>
<dbReference type="RefSeq" id="WP_053944299.1">
    <property type="nucleotide sequence ID" value="NZ_CP010401.1"/>
</dbReference>
<evidence type="ECO:0000256" key="6">
    <source>
        <dbReference type="ARBA" id="ARBA00022884"/>
    </source>
</evidence>
<evidence type="ECO:0000256" key="3">
    <source>
        <dbReference type="ARBA" id="ARBA00022801"/>
    </source>
</evidence>